<protein>
    <submittedName>
        <fullName evidence="2">Uncharacterized protein</fullName>
    </submittedName>
</protein>
<accession>A0AAD4HRN9</accession>
<reference evidence="2" key="1">
    <citation type="journal article" date="2020" name="New Phytol.">
        <title>Comparative genomics reveals dynamic genome evolution in host specialist ectomycorrhizal fungi.</title>
        <authorList>
            <person name="Lofgren L.A."/>
            <person name="Nguyen N.H."/>
            <person name="Vilgalys R."/>
            <person name="Ruytinx J."/>
            <person name="Liao H.L."/>
            <person name="Branco S."/>
            <person name="Kuo A."/>
            <person name="LaButti K."/>
            <person name="Lipzen A."/>
            <person name="Andreopoulos W."/>
            <person name="Pangilinan J."/>
            <person name="Riley R."/>
            <person name="Hundley H."/>
            <person name="Na H."/>
            <person name="Barry K."/>
            <person name="Grigoriev I.V."/>
            <person name="Stajich J.E."/>
            <person name="Kennedy P.G."/>
        </authorList>
    </citation>
    <scope>NUCLEOTIDE SEQUENCE</scope>
    <source>
        <strain evidence="2">FC203</strain>
    </source>
</reference>
<evidence type="ECO:0000256" key="1">
    <source>
        <dbReference type="SAM" id="MobiDB-lite"/>
    </source>
</evidence>
<dbReference type="Pfam" id="PF20414">
    <property type="entry name" value="DUF6698"/>
    <property type="match status" value="1"/>
</dbReference>
<dbReference type="InterPro" id="IPR046521">
    <property type="entry name" value="DUF6698"/>
</dbReference>
<gene>
    <name evidence="2" type="ORF">F5891DRAFT_1180621</name>
</gene>
<proteinExistence type="predicted"/>
<comment type="caution">
    <text evidence="2">The sequence shown here is derived from an EMBL/GenBank/DDBJ whole genome shotgun (WGS) entry which is preliminary data.</text>
</comment>
<organism evidence="2 3">
    <name type="scientific">Suillus fuscotomentosus</name>
    <dbReference type="NCBI Taxonomy" id="1912939"/>
    <lineage>
        <taxon>Eukaryota</taxon>
        <taxon>Fungi</taxon>
        <taxon>Dikarya</taxon>
        <taxon>Basidiomycota</taxon>
        <taxon>Agaricomycotina</taxon>
        <taxon>Agaricomycetes</taxon>
        <taxon>Agaricomycetidae</taxon>
        <taxon>Boletales</taxon>
        <taxon>Suillineae</taxon>
        <taxon>Suillaceae</taxon>
        <taxon>Suillus</taxon>
    </lineage>
</organism>
<dbReference type="EMBL" id="JABBWK010000002">
    <property type="protein sequence ID" value="KAG1907605.1"/>
    <property type="molecule type" value="Genomic_DNA"/>
</dbReference>
<feature type="region of interest" description="Disordered" evidence="1">
    <location>
        <begin position="261"/>
        <end position="384"/>
    </location>
</feature>
<feature type="compositionally biased region" description="Basic residues" evidence="1">
    <location>
        <begin position="355"/>
        <end position="364"/>
    </location>
</feature>
<dbReference type="AlphaFoldDB" id="A0AAD4HRN9"/>
<sequence length="384" mass="42583">MAAPYLLTLVNGNKKKRRELEGLLTEMQMIIGQVHSEDASHLKPVIGQYAAYDPDNKDLDPPICANNQRSRTKMGINHPQLARMLCPLLMVVIRTRQKLENGDIKMRALVWLALVYSDKIAGEHFNPQLVQNGLFEGCLLKRVMRHLFTGPSSTLCTDSESVGTCPCNACLHNMMEVEAENIAYSVIQSCFAIDAYYWIISTICDAPDPSWAKALHEHWNLKLFKNKLGLHASSSMNTTDDDNDDNFALMRKQYEQRLADEATSRMVSLDSGPGEELPTPLKSPSVPVTASDGAKSSTSLPPEILPPSPDPKPQESATSEKPEEQVVSAKERAVNNFSDLSEPDELDEEPQPPKSKAKRGRIHKAVVQSPLPAPKKARTSCKKK</sequence>
<evidence type="ECO:0000313" key="3">
    <source>
        <dbReference type="Proteomes" id="UP001195769"/>
    </source>
</evidence>
<dbReference type="GeneID" id="64660254"/>
<name>A0AAD4HRN9_9AGAM</name>
<feature type="compositionally biased region" description="Basic residues" evidence="1">
    <location>
        <begin position="375"/>
        <end position="384"/>
    </location>
</feature>
<feature type="compositionally biased region" description="Acidic residues" evidence="1">
    <location>
        <begin position="341"/>
        <end position="350"/>
    </location>
</feature>
<evidence type="ECO:0000313" key="2">
    <source>
        <dbReference type="EMBL" id="KAG1907605.1"/>
    </source>
</evidence>
<keyword evidence="3" id="KW-1185">Reference proteome</keyword>
<feature type="compositionally biased region" description="Basic and acidic residues" evidence="1">
    <location>
        <begin position="318"/>
        <end position="333"/>
    </location>
</feature>
<dbReference type="Proteomes" id="UP001195769">
    <property type="component" value="Unassembled WGS sequence"/>
</dbReference>
<dbReference type="RefSeq" id="XP_041233180.1">
    <property type="nucleotide sequence ID" value="XM_041365956.1"/>
</dbReference>